<evidence type="ECO:0000313" key="2">
    <source>
        <dbReference type="EMBL" id="MBO8448939.1"/>
    </source>
</evidence>
<gene>
    <name evidence="2" type="ORF">IAC29_06680</name>
</gene>
<reference evidence="2" key="2">
    <citation type="journal article" date="2021" name="PeerJ">
        <title>Extensive microbial diversity within the chicken gut microbiome revealed by metagenomics and culture.</title>
        <authorList>
            <person name="Gilroy R."/>
            <person name="Ravi A."/>
            <person name="Getino M."/>
            <person name="Pursley I."/>
            <person name="Horton D.L."/>
            <person name="Alikhan N.F."/>
            <person name="Baker D."/>
            <person name="Gharbi K."/>
            <person name="Hall N."/>
            <person name="Watson M."/>
            <person name="Adriaenssens E.M."/>
            <person name="Foster-Nyarko E."/>
            <person name="Jarju S."/>
            <person name="Secka A."/>
            <person name="Antonio M."/>
            <person name="Oren A."/>
            <person name="Chaudhuri R.R."/>
            <person name="La Ragione R."/>
            <person name="Hildebrand F."/>
            <person name="Pallen M.J."/>
        </authorList>
    </citation>
    <scope>NUCLEOTIDE SEQUENCE</scope>
    <source>
        <strain evidence="2">20514</strain>
    </source>
</reference>
<proteinExistence type="predicted"/>
<sequence length="333" mass="37807">MKNLHIMALLAAATLLAASCGGNGKKLLPNVSGKAGEVIVVIDQAEWESEVGDELRTLLASDCPFLPQKEPLYTLVNINPTDFSNIFQIHRNLLLVDINPALDSSRVEFRSDVWASPQCVINIRAKDSAAALGLIKEEGRDIQTMLEQAERDRIITNSKKYEETSLRPVVCKFAGGSPYFPVGYKLKKQTGDFIWIAYDTQILQDVFVYKFPATGKDDFSPENLIAKRNEFLKNNVPGMFENTYMTTSNITMPSVEYLKYKGRDFAEMRGFWEVYNDYMGGPFVSHAFYSQDGKEIIVLEGFVYAPKYDKRNYLREVESILYSFEWNNSGRKD</sequence>
<name>A0A9D9EK15_9BACT</name>
<evidence type="ECO:0000313" key="3">
    <source>
        <dbReference type="Proteomes" id="UP000810252"/>
    </source>
</evidence>
<comment type="caution">
    <text evidence="2">The sequence shown here is derived from an EMBL/GenBank/DDBJ whole genome shotgun (WGS) entry which is preliminary data.</text>
</comment>
<dbReference type="Proteomes" id="UP000810252">
    <property type="component" value="Unassembled WGS sequence"/>
</dbReference>
<dbReference type="Pfam" id="PF16125">
    <property type="entry name" value="DUF4837"/>
    <property type="match status" value="1"/>
</dbReference>
<evidence type="ECO:0000256" key="1">
    <source>
        <dbReference type="SAM" id="SignalP"/>
    </source>
</evidence>
<dbReference type="PROSITE" id="PS51257">
    <property type="entry name" value="PROKAR_LIPOPROTEIN"/>
    <property type="match status" value="1"/>
</dbReference>
<dbReference type="InterPro" id="IPR032286">
    <property type="entry name" value="DUF4837"/>
</dbReference>
<feature type="chain" id="PRO_5039613508" evidence="1">
    <location>
        <begin position="18"/>
        <end position="333"/>
    </location>
</feature>
<keyword evidence="1" id="KW-0732">Signal</keyword>
<dbReference type="AlphaFoldDB" id="A0A9D9EK15"/>
<dbReference type="EMBL" id="JADIMQ010000094">
    <property type="protein sequence ID" value="MBO8448939.1"/>
    <property type="molecule type" value="Genomic_DNA"/>
</dbReference>
<organism evidence="2 3">
    <name type="scientific">Candidatus Cryptobacteroides merdigallinarum</name>
    <dbReference type="NCBI Taxonomy" id="2840770"/>
    <lineage>
        <taxon>Bacteria</taxon>
        <taxon>Pseudomonadati</taxon>
        <taxon>Bacteroidota</taxon>
        <taxon>Bacteroidia</taxon>
        <taxon>Bacteroidales</taxon>
        <taxon>Candidatus Cryptobacteroides</taxon>
    </lineage>
</organism>
<feature type="signal peptide" evidence="1">
    <location>
        <begin position="1"/>
        <end position="17"/>
    </location>
</feature>
<protein>
    <submittedName>
        <fullName evidence="2">DUF4837 family protein</fullName>
    </submittedName>
</protein>
<accession>A0A9D9EK15</accession>
<reference evidence="2" key="1">
    <citation type="submission" date="2020-10" db="EMBL/GenBank/DDBJ databases">
        <authorList>
            <person name="Gilroy R."/>
        </authorList>
    </citation>
    <scope>NUCLEOTIDE SEQUENCE</scope>
    <source>
        <strain evidence="2">20514</strain>
    </source>
</reference>